<feature type="binding site" evidence="9">
    <location>
        <position position="179"/>
    </location>
    <ligand>
        <name>1-deoxy-D-xylulose 5-phosphate</name>
        <dbReference type="ChEBI" id="CHEBI:57792"/>
    </ligand>
</feature>
<comment type="caution">
    <text evidence="9">Lacks conserved residue(s) required for the propagation of feature annotation.</text>
</comment>
<feature type="binding site" evidence="9">
    <location>
        <position position="155"/>
    </location>
    <ligand>
        <name>1-deoxy-D-xylulose 5-phosphate</name>
        <dbReference type="ChEBI" id="CHEBI:57792"/>
    </ligand>
</feature>
<dbReference type="PANTHER" id="PTHR30525">
    <property type="entry name" value="1-DEOXY-D-XYLULOSE 5-PHOSPHATE REDUCTOISOMERASE"/>
    <property type="match status" value="1"/>
</dbReference>
<comment type="similarity">
    <text evidence="2 9">Belongs to the DXR family.</text>
</comment>
<feature type="binding site" evidence="9">
    <location>
        <position position="11"/>
    </location>
    <ligand>
        <name>NADPH</name>
        <dbReference type="ChEBI" id="CHEBI:57783"/>
    </ligand>
</feature>
<comment type="function">
    <text evidence="9">Catalyzes the NADPH-dependent rearrangement and reduction of 1-deoxy-D-xylulose-5-phosphate (DXP) to 2-C-methyl-D-erythritol 4-phosphate (MEP).</text>
</comment>
<feature type="binding site" evidence="9">
    <location>
        <position position="127"/>
    </location>
    <ligand>
        <name>NADPH</name>
        <dbReference type="ChEBI" id="CHEBI:57783"/>
    </ligand>
</feature>
<feature type="domain" description="1-deoxy-D-xylulose 5-phosphate reductoisomerase N-terminal" evidence="10">
    <location>
        <begin position="4"/>
        <end position="135"/>
    </location>
</feature>
<dbReference type="GO" id="GO:0030604">
    <property type="term" value="F:1-deoxy-D-xylulose-5-phosphate reductoisomerase activity"/>
    <property type="evidence" value="ECO:0007669"/>
    <property type="project" value="UniProtKB-UniRule"/>
</dbReference>
<feature type="binding site" evidence="9">
    <location>
        <position position="215"/>
    </location>
    <ligand>
        <name>1-deoxy-D-xylulose 5-phosphate</name>
        <dbReference type="ChEBI" id="CHEBI:57792"/>
    </ligand>
</feature>
<dbReference type="InterPro" id="IPR036291">
    <property type="entry name" value="NAD(P)-bd_dom_sf"/>
</dbReference>
<dbReference type="GO" id="GO:0051484">
    <property type="term" value="P:isopentenyl diphosphate biosynthetic process, methylerythritol 4-phosphate pathway involved in terpenoid biosynthetic process"/>
    <property type="evidence" value="ECO:0007669"/>
    <property type="project" value="TreeGrafter"/>
</dbReference>
<evidence type="ECO:0000313" key="13">
    <source>
        <dbReference type="EMBL" id="OGF55484.1"/>
    </source>
</evidence>
<dbReference type="Gene3D" id="1.10.1740.10">
    <property type="match status" value="1"/>
</dbReference>
<reference evidence="13 14" key="1">
    <citation type="journal article" date="2016" name="Nat. Commun.">
        <title>Thousands of microbial genomes shed light on interconnected biogeochemical processes in an aquifer system.</title>
        <authorList>
            <person name="Anantharaman K."/>
            <person name="Brown C.T."/>
            <person name="Hug L.A."/>
            <person name="Sharon I."/>
            <person name="Castelle C.J."/>
            <person name="Probst A.J."/>
            <person name="Thomas B.C."/>
            <person name="Singh A."/>
            <person name="Wilkins M.J."/>
            <person name="Karaoz U."/>
            <person name="Brodie E.L."/>
            <person name="Williams K.H."/>
            <person name="Hubbard S.S."/>
            <person name="Banfield J.F."/>
        </authorList>
    </citation>
    <scope>NUCLEOTIDE SEQUENCE [LARGE SCALE GENOMIC DNA]</scope>
    <source>
        <strain evidence="14">RBG_16_55_9</strain>
    </source>
</reference>
<feature type="binding site" evidence="9">
    <location>
        <position position="153"/>
    </location>
    <ligand>
        <name>Mn(2+)</name>
        <dbReference type="ChEBI" id="CHEBI:29035"/>
    </ligand>
</feature>
<dbReference type="UniPathway" id="UPA00056">
    <property type="reaction ID" value="UER00092"/>
</dbReference>
<evidence type="ECO:0000259" key="10">
    <source>
        <dbReference type="Pfam" id="PF02670"/>
    </source>
</evidence>
<dbReference type="STRING" id="1817864.A2Z21_06635"/>
<feature type="binding site" evidence="9">
    <location>
        <position position="154"/>
    </location>
    <ligand>
        <name>1-deoxy-D-xylulose 5-phosphate</name>
        <dbReference type="ChEBI" id="CHEBI:57792"/>
    </ligand>
</feature>
<comment type="caution">
    <text evidence="13">The sequence shown here is derived from an EMBL/GenBank/DDBJ whole genome shotgun (WGS) entry which is preliminary data.</text>
</comment>
<keyword evidence="6 9" id="KW-0464">Manganese</keyword>
<dbReference type="InterPro" id="IPR026877">
    <property type="entry name" value="DXPR_C"/>
</dbReference>
<dbReference type="GO" id="GO:0030145">
    <property type="term" value="F:manganese ion binding"/>
    <property type="evidence" value="ECO:0007669"/>
    <property type="project" value="TreeGrafter"/>
</dbReference>
<dbReference type="FunFam" id="3.40.50.720:FF:000045">
    <property type="entry name" value="1-deoxy-D-xylulose 5-phosphate reductoisomerase"/>
    <property type="match status" value="1"/>
</dbReference>
<dbReference type="EC" id="1.1.1.267" evidence="9"/>
<dbReference type="Pfam" id="PF13288">
    <property type="entry name" value="DXPR_C"/>
    <property type="match status" value="1"/>
</dbReference>
<keyword evidence="5 9" id="KW-0560">Oxidoreductase</keyword>
<dbReference type="Pfam" id="PF02670">
    <property type="entry name" value="DXP_reductoisom"/>
    <property type="match status" value="1"/>
</dbReference>
<evidence type="ECO:0000256" key="8">
    <source>
        <dbReference type="ARBA" id="ARBA00048543"/>
    </source>
</evidence>
<dbReference type="InterPro" id="IPR003821">
    <property type="entry name" value="DXP_reductoisomerase"/>
</dbReference>
<evidence type="ECO:0000256" key="3">
    <source>
        <dbReference type="ARBA" id="ARBA00022723"/>
    </source>
</evidence>
<protein>
    <recommendedName>
        <fullName evidence="9">1-deoxy-D-xylulose 5-phosphate reductoisomerase</fullName>
        <shortName evidence="9">DXP reductoisomerase</shortName>
        <ecNumber evidence="9">1.1.1.267</ecNumber>
    </recommendedName>
    <alternativeName>
        <fullName evidence="9">1-deoxyxylulose-5-phosphate reductoisomerase</fullName>
    </alternativeName>
    <alternativeName>
        <fullName evidence="9">2-C-methyl-D-erythritol 4-phosphate synthase</fullName>
    </alternativeName>
</protein>
<keyword evidence="13" id="KW-0413">Isomerase</keyword>
<evidence type="ECO:0000256" key="1">
    <source>
        <dbReference type="ARBA" id="ARBA00005094"/>
    </source>
</evidence>
<feature type="binding site" evidence="9">
    <location>
        <position position="220"/>
    </location>
    <ligand>
        <name>1-deoxy-D-xylulose 5-phosphate</name>
        <dbReference type="ChEBI" id="CHEBI:57792"/>
    </ligand>
</feature>
<keyword evidence="9" id="KW-0460">Magnesium</keyword>
<comment type="pathway">
    <text evidence="1 9">Isoprenoid biosynthesis; isopentenyl diphosphate biosynthesis via DXP pathway; isopentenyl diphosphate from 1-deoxy-D-xylulose 5-phosphate: step 1/6.</text>
</comment>
<gene>
    <name evidence="9" type="primary">dxr</name>
    <name evidence="13" type="ORF">A2Z21_06635</name>
</gene>
<keyword evidence="7 9" id="KW-0414">Isoprene biosynthesis</keyword>
<feature type="binding site" evidence="9">
    <location>
        <position position="41"/>
    </location>
    <ligand>
        <name>NADPH</name>
        <dbReference type="ChEBI" id="CHEBI:57783"/>
    </ligand>
</feature>
<evidence type="ECO:0000259" key="11">
    <source>
        <dbReference type="Pfam" id="PF08436"/>
    </source>
</evidence>
<feature type="binding site" evidence="9">
    <location>
        <position position="13"/>
    </location>
    <ligand>
        <name>NADPH</name>
        <dbReference type="ChEBI" id="CHEBI:57783"/>
    </ligand>
</feature>
<dbReference type="HAMAP" id="MF_00183">
    <property type="entry name" value="DXP_reductoisom"/>
    <property type="match status" value="1"/>
</dbReference>
<evidence type="ECO:0000256" key="2">
    <source>
        <dbReference type="ARBA" id="ARBA00006825"/>
    </source>
</evidence>
<accession>A0A1F5UWD9</accession>
<feature type="binding site" evidence="9">
    <location>
        <position position="10"/>
    </location>
    <ligand>
        <name>NADPH</name>
        <dbReference type="ChEBI" id="CHEBI:57783"/>
    </ligand>
</feature>
<organism evidence="13 14">
    <name type="scientific">Fraserbacteria sp. (strain RBG_16_55_9)</name>
    <dbReference type="NCBI Taxonomy" id="1817864"/>
    <lineage>
        <taxon>Bacteria</taxon>
        <taxon>Candidatus Fraseribacteriota</taxon>
    </lineage>
</organism>
<dbReference type="NCBIfam" id="TIGR00243">
    <property type="entry name" value="Dxr"/>
    <property type="match status" value="1"/>
</dbReference>
<dbReference type="Gene3D" id="3.40.50.720">
    <property type="entry name" value="NAD(P)-binding Rossmann-like Domain"/>
    <property type="match status" value="1"/>
</dbReference>
<name>A0A1F5UWD9_FRAXR</name>
<feature type="binding site" evidence="9">
    <location>
        <position position="202"/>
    </location>
    <ligand>
        <name>1-deoxy-D-xylulose 5-phosphate</name>
        <dbReference type="ChEBI" id="CHEBI:57792"/>
    </ligand>
</feature>
<evidence type="ECO:0000256" key="6">
    <source>
        <dbReference type="ARBA" id="ARBA00023211"/>
    </source>
</evidence>
<dbReference type="SUPFAM" id="SSF51735">
    <property type="entry name" value="NAD(P)-binding Rossmann-fold domains"/>
    <property type="match status" value="1"/>
</dbReference>
<keyword evidence="4 9" id="KW-0521">NADP</keyword>
<evidence type="ECO:0000256" key="5">
    <source>
        <dbReference type="ARBA" id="ARBA00023002"/>
    </source>
</evidence>
<dbReference type="EMBL" id="MFGX01000056">
    <property type="protein sequence ID" value="OGF55484.1"/>
    <property type="molecule type" value="Genomic_DNA"/>
</dbReference>
<dbReference type="InterPro" id="IPR013512">
    <property type="entry name" value="DXP_reductoisomerase_N"/>
</dbReference>
<feature type="binding site" evidence="9">
    <location>
        <position position="128"/>
    </location>
    <ligand>
        <name>1-deoxy-D-xylulose 5-phosphate</name>
        <dbReference type="ChEBI" id="CHEBI:57792"/>
    </ligand>
</feature>
<dbReference type="GO" id="GO:0070402">
    <property type="term" value="F:NADPH binding"/>
    <property type="evidence" value="ECO:0007669"/>
    <property type="project" value="InterPro"/>
</dbReference>
<feature type="binding site" evidence="9">
    <location>
        <position position="208"/>
    </location>
    <ligand>
        <name>NADPH</name>
        <dbReference type="ChEBI" id="CHEBI:57783"/>
    </ligand>
</feature>
<dbReference type="Pfam" id="PF08436">
    <property type="entry name" value="DXP_redisom_C"/>
    <property type="match status" value="1"/>
</dbReference>
<dbReference type="PANTHER" id="PTHR30525:SF0">
    <property type="entry name" value="1-DEOXY-D-XYLULOSE 5-PHOSPHATE REDUCTOISOMERASE, CHLOROPLASTIC"/>
    <property type="match status" value="1"/>
</dbReference>
<dbReference type="PIRSF" id="PIRSF006205">
    <property type="entry name" value="Dxp_reductismrs"/>
    <property type="match status" value="1"/>
</dbReference>
<feature type="binding site" evidence="9">
    <location>
        <position position="39"/>
    </location>
    <ligand>
        <name>NADPH</name>
        <dbReference type="ChEBI" id="CHEBI:57783"/>
    </ligand>
</feature>
<sequence length="384" mass="42187">MKRVTILGATGSIGTQTLDVIRTFNKEEPRFAVVALAAGENHSLLSQQISEFRPKWVSLKHERDLEALRHQLGSLAHGIEFIAGEEGLQVLAAQSDADLVVNGLVGAVGLIPTLTALRAGIDVALANKESLVIGGHLVRDALEQGGAKLIPVDSEHNALFQFFKSCSTEEISRVVLTASGGALRDWPLDKLDNVTSQDVLKHPTWQMGKRITVDSATLVNKAFEVIEAHWLFDFSFERLDVVIHPQSVVHGIVELCDGSVLAHWGAPDMRGPIQYALSYPERSCTPYGKLDWSSLRLEFCSLDKRRYPAFEIVVEAGRKGGAFPAVANAADEVAVQRFLKGEIPFTRIPEILKAALEAHKSVVRPVLEAILEADRWAREYARHV</sequence>
<dbReference type="SUPFAM" id="SSF69055">
    <property type="entry name" value="1-deoxy-D-xylulose-5-phosphate reductoisomerase, C-terminal domain"/>
    <property type="match status" value="1"/>
</dbReference>
<evidence type="ECO:0000313" key="14">
    <source>
        <dbReference type="Proteomes" id="UP000179157"/>
    </source>
</evidence>
<feature type="domain" description="DXP reductoisomerase C-terminal" evidence="12">
    <location>
        <begin position="265"/>
        <end position="380"/>
    </location>
</feature>
<evidence type="ECO:0000256" key="4">
    <source>
        <dbReference type="ARBA" id="ARBA00022857"/>
    </source>
</evidence>
<feature type="binding site" evidence="9">
    <location>
        <position position="221"/>
    </location>
    <ligand>
        <name>1-deoxy-D-xylulose 5-phosphate</name>
        <dbReference type="ChEBI" id="CHEBI:57792"/>
    </ligand>
</feature>
<dbReference type="InterPro" id="IPR013644">
    <property type="entry name" value="DXP_reductoisomerase_C"/>
</dbReference>
<dbReference type="Proteomes" id="UP000179157">
    <property type="component" value="Unassembled WGS sequence"/>
</dbReference>
<evidence type="ECO:0000256" key="9">
    <source>
        <dbReference type="HAMAP-Rule" id="MF_00183"/>
    </source>
</evidence>
<comment type="catalytic activity">
    <reaction evidence="8">
        <text>2-C-methyl-D-erythritol 4-phosphate + NADP(+) = 1-deoxy-D-xylulose 5-phosphate + NADPH + H(+)</text>
        <dbReference type="Rhea" id="RHEA:13717"/>
        <dbReference type="ChEBI" id="CHEBI:15378"/>
        <dbReference type="ChEBI" id="CHEBI:57783"/>
        <dbReference type="ChEBI" id="CHEBI:57792"/>
        <dbReference type="ChEBI" id="CHEBI:58262"/>
        <dbReference type="ChEBI" id="CHEBI:58349"/>
        <dbReference type="EC" id="1.1.1.267"/>
    </reaction>
    <physiologicalReaction direction="right-to-left" evidence="8">
        <dbReference type="Rhea" id="RHEA:13719"/>
    </physiologicalReaction>
</comment>
<keyword evidence="3 9" id="KW-0479">Metal-binding</keyword>
<evidence type="ECO:0000259" key="12">
    <source>
        <dbReference type="Pfam" id="PF13288"/>
    </source>
</evidence>
<dbReference type="GO" id="GO:0016853">
    <property type="term" value="F:isomerase activity"/>
    <property type="evidence" value="ECO:0007669"/>
    <property type="project" value="UniProtKB-KW"/>
</dbReference>
<evidence type="ECO:0000256" key="7">
    <source>
        <dbReference type="ARBA" id="ARBA00023229"/>
    </source>
</evidence>
<feature type="binding site" evidence="9">
    <location>
        <position position="224"/>
    </location>
    <ligand>
        <name>1-deoxy-D-xylulose 5-phosphate</name>
        <dbReference type="ChEBI" id="CHEBI:57792"/>
    </ligand>
</feature>
<feature type="binding site" evidence="9">
    <location>
        <position position="12"/>
    </location>
    <ligand>
        <name>NADPH</name>
        <dbReference type="ChEBI" id="CHEBI:57783"/>
    </ligand>
</feature>
<feature type="binding site" evidence="9">
    <location>
        <position position="224"/>
    </location>
    <ligand>
        <name>Mn(2+)</name>
        <dbReference type="ChEBI" id="CHEBI:29035"/>
    </ligand>
</feature>
<dbReference type="AlphaFoldDB" id="A0A1F5UWD9"/>
<proteinExistence type="inferred from homology"/>
<dbReference type="SUPFAM" id="SSF55347">
    <property type="entry name" value="Glyceraldehyde-3-phosphate dehydrogenase-like, C-terminal domain"/>
    <property type="match status" value="1"/>
</dbReference>
<dbReference type="InterPro" id="IPR036169">
    <property type="entry name" value="DXPR_C_sf"/>
</dbReference>
<feature type="domain" description="1-deoxy-D-xylulose 5-phosphate reductoisomerase C-terminal" evidence="11">
    <location>
        <begin position="149"/>
        <end position="232"/>
    </location>
</feature>
<feature type="binding site" evidence="9">
    <location>
        <position position="129"/>
    </location>
    <ligand>
        <name>NADPH</name>
        <dbReference type="ChEBI" id="CHEBI:57783"/>
    </ligand>
</feature>
<comment type="cofactor">
    <cofactor evidence="9">
        <name>Mg(2+)</name>
        <dbReference type="ChEBI" id="CHEBI:18420"/>
    </cofactor>
    <cofactor evidence="9">
        <name>Mn(2+)</name>
        <dbReference type="ChEBI" id="CHEBI:29035"/>
    </cofactor>
</comment>
<feature type="binding site" evidence="9">
    <location>
        <position position="155"/>
    </location>
    <ligand>
        <name>Mn(2+)</name>
        <dbReference type="ChEBI" id="CHEBI:29035"/>
    </ligand>
</feature>